<evidence type="ECO:0000256" key="5">
    <source>
        <dbReference type="SAM" id="MobiDB-lite"/>
    </source>
</evidence>
<feature type="transmembrane region" description="Helical" evidence="6">
    <location>
        <begin position="643"/>
        <end position="667"/>
    </location>
</feature>
<dbReference type="InterPro" id="IPR020846">
    <property type="entry name" value="MFS_dom"/>
</dbReference>
<dbReference type="Proteomes" id="UP000530660">
    <property type="component" value="Unassembled WGS sequence"/>
</dbReference>
<gene>
    <name evidence="8" type="ORF">F1559_003990</name>
</gene>
<evidence type="ECO:0000313" key="9">
    <source>
        <dbReference type="Proteomes" id="UP000530660"/>
    </source>
</evidence>
<dbReference type="GO" id="GO:0012505">
    <property type="term" value="C:endomembrane system"/>
    <property type="evidence" value="ECO:0007669"/>
    <property type="project" value="UniProtKB-SubCell"/>
</dbReference>
<dbReference type="OrthoDB" id="3639251at2759"/>
<feature type="transmembrane region" description="Helical" evidence="6">
    <location>
        <begin position="550"/>
        <end position="574"/>
    </location>
</feature>
<dbReference type="InterPro" id="IPR051337">
    <property type="entry name" value="OPA_Antiporter"/>
</dbReference>
<feature type="compositionally biased region" description="Low complexity" evidence="5">
    <location>
        <begin position="496"/>
        <end position="517"/>
    </location>
</feature>
<dbReference type="PANTHER" id="PTHR43826:SF3">
    <property type="entry name" value="GLUCOSE-6-PHOSPHATE EXCHANGER SLC37A4"/>
    <property type="match status" value="1"/>
</dbReference>
<feature type="transmembrane region" description="Helical" evidence="6">
    <location>
        <begin position="619"/>
        <end position="637"/>
    </location>
</feature>
<feature type="region of interest" description="Disordered" evidence="5">
    <location>
        <begin position="496"/>
        <end position="532"/>
    </location>
</feature>
<dbReference type="GO" id="GO:0061513">
    <property type="term" value="F:glucose 6-phosphate:phosphate antiporter activity"/>
    <property type="evidence" value="ECO:0007669"/>
    <property type="project" value="TreeGrafter"/>
</dbReference>
<feature type="transmembrane region" description="Helical" evidence="6">
    <location>
        <begin position="360"/>
        <end position="380"/>
    </location>
</feature>
<dbReference type="InterPro" id="IPR011701">
    <property type="entry name" value="MFS"/>
</dbReference>
<dbReference type="SUPFAM" id="SSF103473">
    <property type="entry name" value="MFS general substrate transporter"/>
    <property type="match status" value="1"/>
</dbReference>
<reference evidence="8 9" key="1">
    <citation type="journal article" date="2020" name="J. Phycol.">
        <title>Comparative genome analysis reveals Cyanidiococcus gen. nov., a new extremophilic red algal genus sister to Cyanidioschyzon (Cyanidioschyzonaceae, Rhodophyta).</title>
        <authorList>
            <person name="Liu S.-L."/>
            <person name="Chiang Y.-R."/>
            <person name="Yoon H.S."/>
            <person name="Fu H.-Y."/>
        </authorList>
    </citation>
    <scope>NUCLEOTIDE SEQUENCE [LARGE SCALE GENOMIC DNA]</scope>
    <source>
        <strain evidence="8 9">THAL066</strain>
    </source>
</reference>
<dbReference type="EMBL" id="VWRR01000002">
    <property type="protein sequence ID" value="KAF6004911.1"/>
    <property type="molecule type" value="Genomic_DNA"/>
</dbReference>
<dbReference type="Pfam" id="PF07690">
    <property type="entry name" value="MFS_1"/>
    <property type="match status" value="1"/>
</dbReference>
<feature type="transmembrane region" description="Helical" evidence="6">
    <location>
        <begin position="295"/>
        <end position="312"/>
    </location>
</feature>
<accession>A0A7J7IRC0</accession>
<dbReference type="AlphaFoldDB" id="A0A7J7IRC0"/>
<evidence type="ECO:0000313" key="8">
    <source>
        <dbReference type="EMBL" id="KAF6004911.1"/>
    </source>
</evidence>
<comment type="caution">
    <text evidence="8">The sequence shown here is derived from an EMBL/GenBank/DDBJ whole genome shotgun (WGS) entry which is preliminary data.</text>
</comment>
<feature type="transmembrane region" description="Helical" evidence="6">
    <location>
        <begin position="324"/>
        <end position="348"/>
    </location>
</feature>
<evidence type="ECO:0000256" key="2">
    <source>
        <dbReference type="ARBA" id="ARBA00022692"/>
    </source>
</evidence>
<keyword evidence="2 6" id="KW-0812">Transmembrane</keyword>
<evidence type="ECO:0000256" key="1">
    <source>
        <dbReference type="ARBA" id="ARBA00004127"/>
    </source>
</evidence>
<dbReference type="InterPro" id="IPR036259">
    <property type="entry name" value="MFS_trans_sf"/>
</dbReference>
<proteinExistence type="predicted"/>
<feature type="region of interest" description="Disordered" evidence="5">
    <location>
        <begin position="236"/>
        <end position="269"/>
    </location>
</feature>
<dbReference type="GO" id="GO:0016020">
    <property type="term" value="C:membrane"/>
    <property type="evidence" value="ECO:0007669"/>
    <property type="project" value="UniProtKB-ARBA"/>
</dbReference>
<dbReference type="PANTHER" id="PTHR43826">
    <property type="entry name" value="GLUCOSE-6-PHOSPHATE EXCHANGER SLC37A4"/>
    <property type="match status" value="1"/>
</dbReference>
<organism evidence="8 9">
    <name type="scientific">Cyanidiococcus yangmingshanensis</name>
    <dbReference type="NCBI Taxonomy" id="2690220"/>
    <lineage>
        <taxon>Eukaryota</taxon>
        <taxon>Rhodophyta</taxon>
        <taxon>Bangiophyceae</taxon>
        <taxon>Cyanidiales</taxon>
        <taxon>Cyanidiaceae</taxon>
        <taxon>Cyanidiococcus</taxon>
    </lineage>
</organism>
<evidence type="ECO:0000256" key="6">
    <source>
        <dbReference type="SAM" id="Phobius"/>
    </source>
</evidence>
<protein>
    <recommendedName>
        <fullName evidence="7">Major facilitator superfamily (MFS) profile domain-containing protein</fullName>
    </recommendedName>
</protein>
<dbReference type="GO" id="GO:0035435">
    <property type="term" value="P:phosphate ion transmembrane transport"/>
    <property type="evidence" value="ECO:0007669"/>
    <property type="project" value="TreeGrafter"/>
</dbReference>
<evidence type="ECO:0000259" key="7">
    <source>
        <dbReference type="PROSITE" id="PS50850"/>
    </source>
</evidence>
<keyword evidence="4 6" id="KW-0472">Membrane</keyword>
<feature type="transmembrane region" description="Helical" evidence="6">
    <location>
        <begin position="679"/>
        <end position="698"/>
    </location>
</feature>
<feature type="transmembrane region" description="Helical" evidence="6">
    <location>
        <begin position="450"/>
        <end position="470"/>
    </location>
</feature>
<feature type="domain" description="Major facilitator superfamily (MFS) profile" evidence="7">
    <location>
        <begin position="299"/>
        <end position="776"/>
    </location>
</feature>
<sequence length="819" mass="88533">MLAAAAAAAATASSFKAALEAMVAKRRDVGGGASAIRWVDAPNGTPSPGHVATTIPCAGGLASASSKGFLPTMDDQRATTRWDLHLPSGCMKEFRVQFAGSDGSFAAGVRRERAPVASALHAQRALLRVVSLRDGDTPPRSLYTRWADDFGLSKYATLGFAATSVGSICLLRRGDVCATCRAETRYVRAMRAWNERRVPGHARCRLVWSHGWARRSRVGDMTGFWVAATEGSFRDRAAREDPATAPGTFGEDGKEPRRETGASSDGLVGQRLGDAAGVAVLEGADPVLDAKYRQWRIRIFYSIFLGYAFFYFTRNSFTYTAPALRAALGLSLEQLGIIVSVFPLAYGFSKLLLGIAADRFSSRVFMAAGITLTGLVNIFFGLQSNIHAMTALWFLNGIFQGSGAAPCAKLLTRWYSKNERGTWWGLWNTSHNTGGFFIPLVVGYCVKKFGWRYGMIVPGVLGILMGLFLLNRLRDRPEEVGLPPVDVYRDDHAESAKSVSSSTEKSKSWNGSTTSSSSDRESTAGVAAPTPASRKQATTSKFLEVVGNPYVLLLAVSYFFIYFCRQGISSWTVIYLTSMGVPPQEAAFRVGSMEIGGLCGSLVSGAVSDRLARGRRIPVILIWMLGVVAALVAMWLSPASWRYLSLLSIFTFGFFIYGPQMLVGLAASEMVSPDSVSSTIGFLGWIAYIGAATSGYPLTRIVSAAGWDAYFAALIGCAWHRDPVASAHVADWRSSSQSDCFEMESLGRWSRRKFSVAGRPRLTANLLIVRLVPEQALVCDWNVVPATPAQSVSCKLVEVPCENCHGTGRVLLAAEDVTS</sequence>
<evidence type="ECO:0000256" key="4">
    <source>
        <dbReference type="ARBA" id="ARBA00023136"/>
    </source>
</evidence>
<keyword evidence="3 6" id="KW-1133">Transmembrane helix</keyword>
<evidence type="ECO:0000256" key="3">
    <source>
        <dbReference type="ARBA" id="ARBA00022989"/>
    </source>
</evidence>
<comment type="subcellular location">
    <subcellularLocation>
        <location evidence="1">Endomembrane system</location>
        <topology evidence="1">Multi-pass membrane protein</topology>
    </subcellularLocation>
</comment>
<feature type="compositionally biased region" description="Basic and acidic residues" evidence="5">
    <location>
        <begin position="251"/>
        <end position="260"/>
    </location>
</feature>
<dbReference type="Gene3D" id="1.20.1250.20">
    <property type="entry name" value="MFS general substrate transporter like domains"/>
    <property type="match status" value="2"/>
</dbReference>
<keyword evidence="9" id="KW-1185">Reference proteome</keyword>
<dbReference type="PROSITE" id="PS50850">
    <property type="entry name" value="MFS"/>
    <property type="match status" value="1"/>
</dbReference>
<name>A0A7J7IRC0_9RHOD</name>